<reference evidence="2 5" key="1">
    <citation type="submission" date="2024-02" db="EMBL/GenBank/DDBJ databases">
        <authorList>
            <person name="Vignale AGUSTIN F."/>
            <person name="Sosa J E."/>
            <person name="Modenutti C."/>
        </authorList>
    </citation>
    <scope>NUCLEOTIDE SEQUENCE [LARGE SCALE GENOMIC DNA]</scope>
</reference>
<dbReference type="Proteomes" id="UP001642360">
    <property type="component" value="Unassembled WGS sequence"/>
</dbReference>
<evidence type="ECO:0000313" key="5">
    <source>
        <dbReference type="Proteomes" id="UP001642360"/>
    </source>
</evidence>
<sequence length="71" mass="7805">MEEKRVGNVVPSPRKSWGEKCEMDMGEIGDGGAKVASIQEEKNGCLRELLGNQSPVQELEMEVVGVEEGWN</sequence>
<comment type="caution">
    <text evidence="2">The sequence shown here is derived from an EMBL/GenBank/DDBJ whole genome shotgun (WGS) entry which is preliminary data.</text>
</comment>
<dbReference type="AlphaFoldDB" id="A0ABC8RBH7"/>
<feature type="region of interest" description="Disordered" evidence="1">
    <location>
        <begin position="1"/>
        <end position="20"/>
    </location>
</feature>
<dbReference type="EMBL" id="CAUOFW020002425">
    <property type="protein sequence ID" value="CAK9153607.1"/>
    <property type="molecule type" value="Genomic_DNA"/>
</dbReference>
<evidence type="ECO:0000313" key="4">
    <source>
        <dbReference type="EMBL" id="CAK9176089.1"/>
    </source>
</evidence>
<name>A0ABC8RBH7_9AQUA</name>
<evidence type="ECO:0000313" key="2">
    <source>
        <dbReference type="EMBL" id="CAK9142132.1"/>
    </source>
</evidence>
<dbReference type="EMBL" id="CAUOFW020001199">
    <property type="protein sequence ID" value="CAK9142132.1"/>
    <property type="molecule type" value="Genomic_DNA"/>
</dbReference>
<keyword evidence="5" id="KW-1185">Reference proteome</keyword>
<dbReference type="EMBL" id="CAUOFW020006740">
    <property type="protein sequence ID" value="CAK9176089.1"/>
    <property type="molecule type" value="Genomic_DNA"/>
</dbReference>
<organism evidence="2 5">
    <name type="scientific">Ilex paraguariensis</name>
    <name type="common">yerba mate</name>
    <dbReference type="NCBI Taxonomy" id="185542"/>
    <lineage>
        <taxon>Eukaryota</taxon>
        <taxon>Viridiplantae</taxon>
        <taxon>Streptophyta</taxon>
        <taxon>Embryophyta</taxon>
        <taxon>Tracheophyta</taxon>
        <taxon>Spermatophyta</taxon>
        <taxon>Magnoliopsida</taxon>
        <taxon>eudicotyledons</taxon>
        <taxon>Gunneridae</taxon>
        <taxon>Pentapetalae</taxon>
        <taxon>asterids</taxon>
        <taxon>campanulids</taxon>
        <taxon>Aquifoliales</taxon>
        <taxon>Aquifoliaceae</taxon>
        <taxon>Ilex</taxon>
    </lineage>
</organism>
<gene>
    <name evidence="3" type="ORF">ILEXP_LOCUS21895</name>
    <name evidence="4" type="ORF">ILEXP_LOCUS45926</name>
    <name evidence="2" type="ORF">ILEXP_LOCUS9783</name>
</gene>
<evidence type="ECO:0000256" key="1">
    <source>
        <dbReference type="SAM" id="MobiDB-lite"/>
    </source>
</evidence>
<protein>
    <submittedName>
        <fullName evidence="2">Uncharacterized protein</fullName>
    </submittedName>
</protein>
<accession>A0ABC8RBH7</accession>
<evidence type="ECO:0000313" key="3">
    <source>
        <dbReference type="EMBL" id="CAK9153607.1"/>
    </source>
</evidence>
<proteinExistence type="predicted"/>